<evidence type="ECO:0000313" key="1">
    <source>
        <dbReference type="EMBL" id="KAJ7628701.1"/>
    </source>
</evidence>
<accession>A0AAD7FMT9</accession>
<gene>
    <name evidence="1" type="ORF">FB45DRAFT_43143</name>
</gene>
<comment type="caution">
    <text evidence="1">The sequence shown here is derived from an EMBL/GenBank/DDBJ whole genome shotgun (WGS) entry which is preliminary data.</text>
</comment>
<proteinExistence type="predicted"/>
<dbReference type="EMBL" id="JARKIF010000010">
    <property type="protein sequence ID" value="KAJ7628701.1"/>
    <property type="molecule type" value="Genomic_DNA"/>
</dbReference>
<protein>
    <submittedName>
        <fullName evidence="1">Uncharacterized protein</fullName>
    </submittedName>
</protein>
<reference evidence="1" key="1">
    <citation type="submission" date="2023-03" db="EMBL/GenBank/DDBJ databases">
        <title>Massive genome expansion in bonnet fungi (Mycena s.s.) driven by repeated elements and novel gene families across ecological guilds.</title>
        <authorList>
            <consortium name="Lawrence Berkeley National Laboratory"/>
            <person name="Harder C.B."/>
            <person name="Miyauchi S."/>
            <person name="Viragh M."/>
            <person name="Kuo A."/>
            <person name="Thoen E."/>
            <person name="Andreopoulos B."/>
            <person name="Lu D."/>
            <person name="Skrede I."/>
            <person name="Drula E."/>
            <person name="Henrissat B."/>
            <person name="Morin E."/>
            <person name="Kohler A."/>
            <person name="Barry K."/>
            <person name="LaButti K."/>
            <person name="Morin E."/>
            <person name="Salamov A."/>
            <person name="Lipzen A."/>
            <person name="Mereny Z."/>
            <person name="Hegedus B."/>
            <person name="Baldrian P."/>
            <person name="Stursova M."/>
            <person name="Weitz H."/>
            <person name="Taylor A."/>
            <person name="Grigoriev I.V."/>
            <person name="Nagy L.G."/>
            <person name="Martin F."/>
            <person name="Kauserud H."/>
        </authorList>
    </citation>
    <scope>NUCLEOTIDE SEQUENCE</scope>
    <source>
        <strain evidence="1">9284</strain>
    </source>
</reference>
<dbReference type="Proteomes" id="UP001221142">
    <property type="component" value="Unassembled WGS sequence"/>
</dbReference>
<evidence type="ECO:0000313" key="2">
    <source>
        <dbReference type="Proteomes" id="UP001221142"/>
    </source>
</evidence>
<name>A0AAD7FMT9_9AGAR</name>
<dbReference type="AlphaFoldDB" id="A0AAD7FMT9"/>
<keyword evidence="2" id="KW-1185">Reference proteome</keyword>
<sequence length="284" mass="31796">MVVAKVPMSLRPIEKIDQTLSFIHHHHQLGRLVRKLALLGTPFRLVQLHIPGAKCSRPTSFRGLPQSCRIPSLSGYTHFGVHSYTLNSPRNLLSGPVSILSHYDLGHQGRDKIITSAVFHFACKWILAPHLLILDWQTPSAATCTHGEVEELRLLKTDLASTISSRPGSCRTGSVFRRPRCNRCPLKTLNRKPSTQKSLHMCCIRWSTCVFPRDTSESDRRPALERAETALDNQRKSLLDVAVPVPRQLLTPSRILFFELSPLQPIVSRESGVERIPSGSVSKP</sequence>
<organism evidence="1 2">
    <name type="scientific">Roridomyces roridus</name>
    <dbReference type="NCBI Taxonomy" id="1738132"/>
    <lineage>
        <taxon>Eukaryota</taxon>
        <taxon>Fungi</taxon>
        <taxon>Dikarya</taxon>
        <taxon>Basidiomycota</taxon>
        <taxon>Agaricomycotina</taxon>
        <taxon>Agaricomycetes</taxon>
        <taxon>Agaricomycetidae</taxon>
        <taxon>Agaricales</taxon>
        <taxon>Marasmiineae</taxon>
        <taxon>Mycenaceae</taxon>
        <taxon>Roridomyces</taxon>
    </lineage>
</organism>